<evidence type="ECO:0000256" key="2">
    <source>
        <dbReference type="SAM" id="MobiDB-lite"/>
    </source>
</evidence>
<protein>
    <submittedName>
        <fullName evidence="3">Uncharacterized protein</fullName>
    </submittedName>
</protein>
<dbReference type="Gene3D" id="3.20.20.140">
    <property type="entry name" value="Metal-dependent hydrolases"/>
    <property type="match status" value="1"/>
</dbReference>
<evidence type="ECO:0000313" key="4">
    <source>
        <dbReference type="Proteomes" id="UP001642484"/>
    </source>
</evidence>
<feature type="region of interest" description="Disordered" evidence="2">
    <location>
        <begin position="279"/>
        <end position="307"/>
    </location>
</feature>
<name>A0ABP0P624_9DINO</name>
<dbReference type="InterPro" id="IPR032466">
    <property type="entry name" value="Metal_Hydrolase"/>
</dbReference>
<dbReference type="PANTHER" id="PTHR46124">
    <property type="entry name" value="D-AMINOACYL-TRNA DEACYLASE"/>
    <property type="match status" value="1"/>
</dbReference>
<evidence type="ECO:0000313" key="3">
    <source>
        <dbReference type="EMBL" id="CAK9071487.1"/>
    </source>
</evidence>
<dbReference type="PANTHER" id="PTHR46124:SF3">
    <property type="entry name" value="HYDROLASE"/>
    <property type="match status" value="1"/>
</dbReference>
<keyword evidence="4" id="KW-1185">Reference proteome</keyword>
<dbReference type="CDD" id="cd01310">
    <property type="entry name" value="TatD_DNAse"/>
    <property type="match status" value="1"/>
</dbReference>
<sequence length="334" mass="36838">MAGSFVDCHCHLTADQFKDDLEAVLARAARAHVRGILVCSSSPADVQQVIQLRRRHPELQICLGLHPLDCSFQEEWNTVRAVIANEHLDQAIAGLGEIGLDFSRPLLRQKAQALGLTEAAVRQLQVKSFEAQLQLAEELQLPVNVHSRNAEAETLEILERYKSVGATMAVMHAYKGPAWLAAEAAQLGRLYFSFPPSLVYKWEYQEAVKALPLERLLLETDSPSLGSRGPKARNEPGFIREAAQKMAELKGLTVEEVAAVTTRNALQLFPALAQQAQEVQQAESRPGRGRWVRKADSGDADSVPKALPATSLRRWKRMDPALCSSAYGSANRCE</sequence>
<proteinExistence type="predicted"/>
<dbReference type="SUPFAM" id="SSF51556">
    <property type="entry name" value="Metallo-dependent hydrolases"/>
    <property type="match status" value="1"/>
</dbReference>
<accession>A0ABP0P624</accession>
<reference evidence="3 4" key="1">
    <citation type="submission" date="2024-02" db="EMBL/GenBank/DDBJ databases">
        <authorList>
            <person name="Chen Y."/>
            <person name="Shah S."/>
            <person name="Dougan E. K."/>
            <person name="Thang M."/>
            <person name="Chan C."/>
        </authorList>
    </citation>
    <scope>NUCLEOTIDE SEQUENCE [LARGE SCALE GENOMIC DNA]</scope>
</reference>
<gene>
    <name evidence="3" type="ORF">CCMP2556_LOCUS35152</name>
</gene>
<comment type="caution">
    <text evidence="3">The sequence shown here is derived from an EMBL/GenBank/DDBJ whole genome shotgun (WGS) entry which is preliminary data.</text>
</comment>
<dbReference type="Proteomes" id="UP001642484">
    <property type="component" value="Unassembled WGS sequence"/>
</dbReference>
<organism evidence="3 4">
    <name type="scientific">Durusdinium trenchii</name>
    <dbReference type="NCBI Taxonomy" id="1381693"/>
    <lineage>
        <taxon>Eukaryota</taxon>
        <taxon>Sar</taxon>
        <taxon>Alveolata</taxon>
        <taxon>Dinophyceae</taxon>
        <taxon>Suessiales</taxon>
        <taxon>Symbiodiniaceae</taxon>
        <taxon>Durusdinium</taxon>
    </lineage>
</organism>
<dbReference type="EMBL" id="CAXAMN010022629">
    <property type="protein sequence ID" value="CAK9071487.1"/>
    <property type="molecule type" value="Genomic_DNA"/>
</dbReference>
<dbReference type="InterPro" id="IPR001130">
    <property type="entry name" value="TatD-like"/>
</dbReference>
<dbReference type="Pfam" id="PF01026">
    <property type="entry name" value="TatD_DNase"/>
    <property type="match status" value="1"/>
</dbReference>
<keyword evidence="1" id="KW-0378">Hydrolase</keyword>
<dbReference type="PROSITE" id="PS01091">
    <property type="entry name" value="TATD_3"/>
    <property type="match status" value="1"/>
</dbReference>
<evidence type="ECO:0000256" key="1">
    <source>
        <dbReference type="ARBA" id="ARBA00022801"/>
    </source>
</evidence>
<dbReference type="InterPro" id="IPR018228">
    <property type="entry name" value="DNase_TatD-rel_CS"/>
</dbReference>